<dbReference type="GO" id="GO:0006094">
    <property type="term" value="P:gluconeogenesis"/>
    <property type="evidence" value="ECO:0007669"/>
    <property type="project" value="TreeGrafter"/>
</dbReference>
<dbReference type="Gene3D" id="3.40.50.1260">
    <property type="entry name" value="Phosphoglycerate kinase, N-terminal domain"/>
    <property type="match status" value="1"/>
</dbReference>
<comment type="catalytic activity">
    <reaction evidence="1 9">
        <text>(2R)-3-phosphoglycerate + ATP = (2R)-3-phospho-glyceroyl phosphate + ADP</text>
        <dbReference type="Rhea" id="RHEA:14801"/>
        <dbReference type="ChEBI" id="CHEBI:30616"/>
        <dbReference type="ChEBI" id="CHEBI:57604"/>
        <dbReference type="ChEBI" id="CHEBI:58272"/>
        <dbReference type="ChEBI" id="CHEBI:456216"/>
        <dbReference type="EC" id="2.7.2.3"/>
    </reaction>
</comment>
<evidence type="ECO:0000256" key="8">
    <source>
        <dbReference type="ARBA" id="ARBA00022840"/>
    </source>
</evidence>
<comment type="caution">
    <text evidence="10">The sequence shown here is derived from an EMBL/GenBank/DDBJ whole genome shotgun (WGS) entry which is preliminary data.</text>
</comment>
<evidence type="ECO:0000256" key="1">
    <source>
        <dbReference type="ARBA" id="ARBA00000642"/>
    </source>
</evidence>
<dbReference type="Pfam" id="PF00162">
    <property type="entry name" value="PGK"/>
    <property type="match status" value="1"/>
</dbReference>
<comment type="subunit">
    <text evidence="3">Monomer.</text>
</comment>
<dbReference type="PANTHER" id="PTHR11406">
    <property type="entry name" value="PHOSPHOGLYCERATE KINASE"/>
    <property type="match status" value="1"/>
</dbReference>
<accession>A0A933P0E7</accession>
<evidence type="ECO:0000313" key="11">
    <source>
        <dbReference type="Proteomes" id="UP000782610"/>
    </source>
</evidence>
<keyword evidence="5 9" id="KW-0808">Transferase</keyword>
<dbReference type="Proteomes" id="UP000782610">
    <property type="component" value="Unassembled WGS sequence"/>
</dbReference>
<evidence type="ECO:0000256" key="2">
    <source>
        <dbReference type="ARBA" id="ARBA00008982"/>
    </source>
</evidence>
<evidence type="ECO:0000256" key="4">
    <source>
        <dbReference type="ARBA" id="ARBA00013061"/>
    </source>
</evidence>
<gene>
    <name evidence="10" type="primary">pgk</name>
    <name evidence="10" type="ORF">HY834_17520</name>
</gene>
<dbReference type="GO" id="GO:0043531">
    <property type="term" value="F:ADP binding"/>
    <property type="evidence" value="ECO:0007669"/>
    <property type="project" value="TreeGrafter"/>
</dbReference>
<evidence type="ECO:0000256" key="7">
    <source>
        <dbReference type="ARBA" id="ARBA00022777"/>
    </source>
</evidence>
<dbReference type="GO" id="GO:0005829">
    <property type="term" value="C:cytosol"/>
    <property type="evidence" value="ECO:0007669"/>
    <property type="project" value="TreeGrafter"/>
</dbReference>
<name>A0A933P0E7_9HYPH</name>
<evidence type="ECO:0000256" key="6">
    <source>
        <dbReference type="ARBA" id="ARBA00022741"/>
    </source>
</evidence>
<dbReference type="PANTHER" id="PTHR11406:SF23">
    <property type="entry name" value="PHOSPHOGLYCERATE KINASE 1, CHLOROPLASTIC-RELATED"/>
    <property type="match status" value="1"/>
</dbReference>
<dbReference type="SUPFAM" id="SSF53748">
    <property type="entry name" value="Phosphoglycerate kinase"/>
    <property type="match status" value="1"/>
</dbReference>
<reference evidence="10" key="1">
    <citation type="submission" date="2020-07" db="EMBL/GenBank/DDBJ databases">
        <title>Huge and variable diversity of episymbiotic CPR bacteria and DPANN archaea in groundwater ecosystems.</title>
        <authorList>
            <person name="He C.Y."/>
            <person name="Keren R."/>
            <person name="Whittaker M."/>
            <person name="Farag I.F."/>
            <person name="Doudna J."/>
            <person name="Cate J.H.D."/>
            <person name="Banfield J.F."/>
        </authorList>
    </citation>
    <scope>NUCLEOTIDE SEQUENCE</scope>
    <source>
        <strain evidence="10">NC_groundwater_1586_Pr3_B-0.1um_66_15</strain>
    </source>
</reference>
<sequence>MNLPDIRDADIAGKTVLLRADLNVVLRGGVADATRIVRCAETIAALVERDARVVVIAHLGHPKGIANPVLSIAPIARLLSVELGREVQFVGDCIGAVAERTTRSLPDGAVAVLENLRFHAGEEHNDRTFALMLSVNGDIYVNDAPACSVRRHASIDAIVPLMPAFAGPQLSAAVADLDQAEALRLPGVAALLSKTKVLETN</sequence>
<dbReference type="InterPro" id="IPR001576">
    <property type="entry name" value="Phosphoglycerate_kinase"/>
</dbReference>
<evidence type="ECO:0000256" key="3">
    <source>
        <dbReference type="ARBA" id="ARBA00011245"/>
    </source>
</evidence>
<dbReference type="GO" id="GO:0006096">
    <property type="term" value="P:glycolytic process"/>
    <property type="evidence" value="ECO:0007669"/>
    <property type="project" value="InterPro"/>
</dbReference>
<dbReference type="GO" id="GO:0005524">
    <property type="term" value="F:ATP binding"/>
    <property type="evidence" value="ECO:0007669"/>
    <property type="project" value="UniProtKB-KW"/>
</dbReference>
<proteinExistence type="inferred from homology"/>
<dbReference type="EMBL" id="JACRAF010000057">
    <property type="protein sequence ID" value="MBI4923542.1"/>
    <property type="molecule type" value="Genomic_DNA"/>
</dbReference>
<evidence type="ECO:0000256" key="9">
    <source>
        <dbReference type="RuleBase" id="RU000532"/>
    </source>
</evidence>
<evidence type="ECO:0000256" key="5">
    <source>
        <dbReference type="ARBA" id="ARBA00022679"/>
    </source>
</evidence>
<protein>
    <recommendedName>
        <fullName evidence="4 9">Phosphoglycerate kinase</fullName>
        <ecNumber evidence="4 9">2.7.2.3</ecNumber>
    </recommendedName>
</protein>
<dbReference type="EC" id="2.7.2.3" evidence="4 9"/>
<keyword evidence="7 9" id="KW-0418">Kinase</keyword>
<dbReference type="PRINTS" id="PR00477">
    <property type="entry name" value="PHGLYCKINASE"/>
</dbReference>
<comment type="similarity">
    <text evidence="2 9">Belongs to the phosphoglycerate kinase family.</text>
</comment>
<dbReference type="GO" id="GO:0004618">
    <property type="term" value="F:phosphoglycerate kinase activity"/>
    <property type="evidence" value="ECO:0007669"/>
    <property type="project" value="UniProtKB-EC"/>
</dbReference>
<organism evidence="10 11">
    <name type="scientific">Devosia nanyangense</name>
    <dbReference type="NCBI Taxonomy" id="1228055"/>
    <lineage>
        <taxon>Bacteria</taxon>
        <taxon>Pseudomonadati</taxon>
        <taxon>Pseudomonadota</taxon>
        <taxon>Alphaproteobacteria</taxon>
        <taxon>Hyphomicrobiales</taxon>
        <taxon>Devosiaceae</taxon>
        <taxon>Devosia</taxon>
    </lineage>
</organism>
<dbReference type="InterPro" id="IPR015824">
    <property type="entry name" value="Phosphoglycerate_kinase_N"/>
</dbReference>
<dbReference type="AlphaFoldDB" id="A0A933P0E7"/>
<keyword evidence="8" id="KW-0067">ATP-binding</keyword>
<keyword evidence="6" id="KW-0547">Nucleotide-binding</keyword>
<evidence type="ECO:0000313" key="10">
    <source>
        <dbReference type="EMBL" id="MBI4923542.1"/>
    </source>
</evidence>
<dbReference type="InterPro" id="IPR036043">
    <property type="entry name" value="Phosphoglycerate_kinase_sf"/>
</dbReference>